<evidence type="ECO:0000313" key="3">
    <source>
        <dbReference type="EMBL" id="TCN22941.1"/>
    </source>
</evidence>
<comment type="caution">
    <text evidence="3">The sequence shown here is derived from an EMBL/GenBank/DDBJ whole genome shotgun (WGS) entry which is preliminary data.</text>
</comment>
<dbReference type="GO" id="GO:0003924">
    <property type="term" value="F:GTPase activity"/>
    <property type="evidence" value="ECO:0007669"/>
    <property type="project" value="InterPro"/>
</dbReference>
<dbReference type="RefSeq" id="WP_132008722.1">
    <property type="nucleotide sequence ID" value="NZ_JABUHM010000008.1"/>
</dbReference>
<sequence>MENQKKPDKFKTSNDPYSNHKSRGGEEASPSNASNERLLKAGRFVKKEGAGELNIARLSAEILAGSRASLARGITLIESNTEQHFQKGQNLLESLLPHSGGSIRIGITGVPGAGKSTFIEVFGSYLCDLGKKVAVLAIDPTSSLSGGSILGDKTRMETLARNPHAFIRPSPSGGKLGGVHRKTRETMLICEAAGFDVILVETVGVGQSEVVVRDMVDFFMLLVLTGAGDELQGMKKGIMELADAIIVNKADGSNQEMANKAREEYNRILHYLQPATKGWATRALACSSIKPSGITDIWELVKDFEIETKRSGIFDDRRRNQTRKWLHSMIADQLQSSFFLDNGVKQILPKIENEVISGSRPVASGVEELFNVYLNKFLK</sequence>
<evidence type="ECO:0000256" key="1">
    <source>
        <dbReference type="ARBA" id="ARBA00009625"/>
    </source>
</evidence>
<dbReference type="Gene3D" id="1.10.287.130">
    <property type="match status" value="1"/>
</dbReference>
<accession>A0A4R2B883</accession>
<dbReference type="Gene3D" id="1.20.5.170">
    <property type="match status" value="1"/>
</dbReference>
<dbReference type="InterPro" id="IPR005129">
    <property type="entry name" value="GTPase_ArgK"/>
</dbReference>
<reference evidence="3 4" key="1">
    <citation type="journal article" date="2015" name="Stand. Genomic Sci.">
        <title>Genomic Encyclopedia of Bacterial and Archaeal Type Strains, Phase III: the genomes of soil and plant-associated and newly described type strains.</title>
        <authorList>
            <person name="Whitman W.B."/>
            <person name="Woyke T."/>
            <person name="Klenk H.P."/>
            <person name="Zhou Y."/>
            <person name="Lilburn T.G."/>
            <person name="Beck B.J."/>
            <person name="De Vos P."/>
            <person name="Vandamme P."/>
            <person name="Eisen J.A."/>
            <person name="Garrity G."/>
            <person name="Hugenholtz P."/>
            <person name="Kyrpides N.C."/>
        </authorList>
    </citation>
    <scope>NUCLEOTIDE SEQUENCE [LARGE SCALE GENOMIC DNA]</scope>
    <source>
        <strain evidence="3 4">CV53</strain>
    </source>
</reference>
<dbReference type="GO" id="GO:0005737">
    <property type="term" value="C:cytoplasm"/>
    <property type="evidence" value="ECO:0007669"/>
    <property type="project" value="TreeGrafter"/>
</dbReference>
<dbReference type="NCBIfam" id="TIGR00750">
    <property type="entry name" value="lao"/>
    <property type="match status" value="1"/>
</dbReference>
<dbReference type="SUPFAM" id="SSF52540">
    <property type="entry name" value="P-loop containing nucleoside triphosphate hydrolases"/>
    <property type="match status" value="1"/>
</dbReference>
<dbReference type="Gene3D" id="3.40.50.300">
    <property type="entry name" value="P-loop containing nucleotide triphosphate hydrolases"/>
    <property type="match status" value="1"/>
</dbReference>
<evidence type="ECO:0000256" key="2">
    <source>
        <dbReference type="SAM" id="MobiDB-lite"/>
    </source>
</evidence>
<dbReference type="EMBL" id="SLVV01000009">
    <property type="protein sequence ID" value="TCN22941.1"/>
    <property type="molecule type" value="Genomic_DNA"/>
</dbReference>
<dbReference type="GO" id="GO:0005525">
    <property type="term" value="F:GTP binding"/>
    <property type="evidence" value="ECO:0007669"/>
    <property type="project" value="InterPro"/>
</dbReference>
<protein>
    <submittedName>
        <fullName evidence="3">LAO/AO transport system kinase</fullName>
    </submittedName>
</protein>
<dbReference type="NCBIfam" id="NF006958">
    <property type="entry name" value="PRK09435.1"/>
    <property type="match status" value="1"/>
</dbReference>
<keyword evidence="4" id="KW-1185">Reference proteome</keyword>
<organism evidence="3 4">
    <name type="scientific">Mesobacillus foraminis</name>
    <dbReference type="NCBI Taxonomy" id="279826"/>
    <lineage>
        <taxon>Bacteria</taxon>
        <taxon>Bacillati</taxon>
        <taxon>Bacillota</taxon>
        <taxon>Bacilli</taxon>
        <taxon>Bacillales</taxon>
        <taxon>Bacillaceae</taxon>
        <taxon>Mesobacillus</taxon>
    </lineage>
</organism>
<dbReference type="GO" id="GO:0016301">
    <property type="term" value="F:kinase activity"/>
    <property type="evidence" value="ECO:0007669"/>
    <property type="project" value="UniProtKB-KW"/>
</dbReference>
<feature type="compositionally biased region" description="Basic and acidic residues" evidence="2">
    <location>
        <begin position="1"/>
        <end position="12"/>
    </location>
</feature>
<gene>
    <name evidence="3" type="ORF">EV146_10996</name>
</gene>
<dbReference type="InterPro" id="IPR027417">
    <property type="entry name" value="P-loop_NTPase"/>
</dbReference>
<keyword evidence="3" id="KW-0808">Transferase</keyword>
<name>A0A4R2B883_9BACI</name>
<comment type="similarity">
    <text evidence="1">Belongs to the SIMIBI class G3E GTPase family. ArgK/MeaB subfamily.</text>
</comment>
<dbReference type="Pfam" id="PF03308">
    <property type="entry name" value="MeaB"/>
    <property type="match status" value="1"/>
</dbReference>
<dbReference type="Proteomes" id="UP000295689">
    <property type="component" value="Unassembled WGS sequence"/>
</dbReference>
<evidence type="ECO:0000313" key="4">
    <source>
        <dbReference type="Proteomes" id="UP000295689"/>
    </source>
</evidence>
<dbReference type="AlphaFoldDB" id="A0A4R2B883"/>
<dbReference type="CDD" id="cd03114">
    <property type="entry name" value="MMAA-like"/>
    <property type="match status" value="1"/>
</dbReference>
<feature type="region of interest" description="Disordered" evidence="2">
    <location>
        <begin position="1"/>
        <end position="35"/>
    </location>
</feature>
<dbReference type="PANTHER" id="PTHR23408">
    <property type="entry name" value="METHYLMALONYL-COA MUTASE"/>
    <property type="match status" value="1"/>
</dbReference>
<keyword evidence="3" id="KW-0418">Kinase</keyword>
<proteinExistence type="inferred from homology"/>
<dbReference type="PANTHER" id="PTHR23408:SF3">
    <property type="entry name" value="METHYLMALONIC ACIDURIA TYPE A PROTEIN, MITOCHONDRIAL"/>
    <property type="match status" value="1"/>
</dbReference>